<reference evidence="1 2" key="1">
    <citation type="journal article" date="2020" name="Arch. Microbiol.">
        <title>The genome sequence of the giant phototrophic gammaproteobacterium Thiospirillum jenense gives insight into its physiological properties and phylogenetic relationships.</title>
        <authorList>
            <person name="Imhoff J.F."/>
            <person name="Meyer T.E."/>
            <person name="Kyndt J.A."/>
        </authorList>
    </citation>
    <scope>NUCLEOTIDE SEQUENCE [LARGE SCALE GENOMIC DNA]</scope>
    <source>
        <strain evidence="1 2">DSM 216</strain>
    </source>
</reference>
<keyword evidence="2" id="KW-1185">Reference proteome</keyword>
<accession>A0A839HBB4</accession>
<dbReference type="AlphaFoldDB" id="A0A839HBB4"/>
<proteinExistence type="predicted"/>
<organism evidence="1 2">
    <name type="scientific">Thiospirillum jenense</name>
    <dbReference type="NCBI Taxonomy" id="1653858"/>
    <lineage>
        <taxon>Bacteria</taxon>
        <taxon>Pseudomonadati</taxon>
        <taxon>Pseudomonadota</taxon>
        <taxon>Gammaproteobacteria</taxon>
        <taxon>Chromatiales</taxon>
        <taxon>Chromatiaceae</taxon>
        <taxon>Thiospirillum</taxon>
    </lineage>
</organism>
<sequence length="55" mass="6433">MIELMIYLTAFIAMLVALTVAANRIEHHFYLRETVASIQYALKHKNADWEEELLP</sequence>
<dbReference type="EMBL" id="JABVCQ010000007">
    <property type="protein sequence ID" value="MBB1125500.1"/>
    <property type="molecule type" value="Genomic_DNA"/>
</dbReference>
<name>A0A839HBB4_9GAMM</name>
<evidence type="ECO:0000313" key="2">
    <source>
        <dbReference type="Proteomes" id="UP000548632"/>
    </source>
</evidence>
<evidence type="ECO:0000313" key="1">
    <source>
        <dbReference type="EMBL" id="MBB1125500.1"/>
    </source>
</evidence>
<dbReference type="Proteomes" id="UP000548632">
    <property type="component" value="Unassembled WGS sequence"/>
</dbReference>
<gene>
    <name evidence="1" type="ORF">HUK38_04550</name>
</gene>
<dbReference type="RefSeq" id="WP_182582911.1">
    <property type="nucleotide sequence ID" value="NZ_JABVCQ010000007.1"/>
</dbReference>
<protein>
    <submittedName>
        <fullName evidence="1">Uncharacterized protein</fullName>
    </submittedName>
</protein>
<comment type="caution">
    <text evidence="1">The sequence shown here is derived from an EMBL/GenBank/DDBJ whole genome shotgun (WGS) entry which is preliminary data.</text>
</comment>